<organism evidence="7">
    <name type="scientific">bioreactor metagenome</name>
    <dbReference type="NCBI Taxonomy" id="1076179"/>
    <lineage>
        <taxon>unclassified sequences</taxon>
        <taxon>metagenomes</taxon>
        <taxon>ecological metagenomes</taxon>
    </lineage>
</organism>
<protein>
    <submittedName>
        <fullName evidence="7">Divalent metal cation transporter MntH</fullName>
    </submittedName>
</protein>
<dbReference type="Pfam" id="PF01566">
    <property type="entry name" value="Nramp"/>
    <property type="match status" value="1"/>
</dbReference>
<dbReference type="GO" id="GO:0005384">
    <property type="term" value="F:manganese ion transmembrane transporter activity"/>
    <property type="evidence" value="ECO:0007669"/>
    <property type="project" value="TreeGrafter"/>
</dbReference>
<accession>A0A645BMY7</accession>
<dbReference type="EMBL" id="VSSQ01021144">
    <property type="protein sequence ID" value="MPM66532.1"/>
    <property type="molecule type" value="Genomic_DNA"/>
</dbReference>
<feature type="transmembrane region" description="Helical" evidence="6">
    <location>
        <begin position="169"/>
        <end position="193"/>
    </location>
</feature>
<dbReference type="AlphaFoldDB" id="A0A645BMY7"/>
<gene>
    <name evidence="7" type="primary">mntH_16</name>
    <name evidence="7" type="ORF">SDC9_113441</name>
</gene>
<comment type="caution">
    <text evidence="7">The sequence shown here is derived from an EMBL/GenBank/DDBJ whole genome shotgun (WGS) entry which is preliminary data.</text>
</comment>
<keyword evidence="3 6" id="KW-0812">Transmembrane</keyword>
<evidence type="ECO:0000256" key="4">
    <source>
        <dbReference type="ARBA" id="ARBA00022989"/>
    </source>
</evidence>
<reference evidence="7" key="1">
    <citation type="submission" date="2019-08" db="EMBL/GenBank/DDBJ databases">
        <authorList>
            <person name="Kucharzyk K."/>
            <person name="Murdoch R.W."/>
            <person name="Higgins S."/>
            <person name="Loffler F."/>
        </authorList>
    </citation>
    <scope>NUCLEOTIDE SEQUENCE</scope>
</reference>
<keyword evidence="2" id="KW-0813">Transport</keyword>
<evidence type="ECO:0000256" key="5">
    <source>
        <dbReference type="ARBA" id="ARBA00023136"/>
    </source>
</evidence>
<dbReference type="GO" id="GO:0005886">
    <property type="term" value="C:plasma membrane"/>
    <property type="evidence" value="ECO:0007669"/>
    <property type="project" value="TreeGrafter"/>
</dbReference>
<evidence type="ECO:0000256" key="2">
    <source>
        <dbReference type="ARBA" id="ARBA00022448"/>
    </source>
</evidence>
<keyword evidence="5 6" id="KW-0472">Membrane</keyword>
<feature type="transmembrane region" description="Helical" evidence="6">
    <location>
        <begin position="128"/>
        <end position="148"/>
    </location>
</feature>
<sequence length="352" mass="38549">MRLTLVTRRGLADLIREKFGVKVSILIFSALFIANLGTLTAEISAFKTTGAMLNLPVIPFVLFIMVLLVLVVTRGNYKLTQAIMLISSLFYVAYIVSAVKAKPDWFLALSNIVYPHGVEVTPSYLRSYLLIGMGVIGTTITPWGQFFISSFAYDKKIEAGKIFYSQLETYIGAFLTDFFSFFMVVATAATLFVNKIPLESGEAAAMAIKPFTGEMAGTLFAVGILVAGFMVLIAVSLSTAYAFAEFFGLQGSLDSNDKQSKSFYTLFILQLVLALIIALLPGVSLFKVAIFSQTINAVALPLVFFYLLKLANDASLMGEYKNNAFQKWFTIIGSILIFIASAMVLAATFFKI</sequence>
<dbReference type="GO" id="GO:0034755">
    <property type="term" value="P:iron ion transmembrane transport"/>
    <property type="evidence" value="ECO:0007669"/>
    <property type="project" value="TreeGrafter"/>
</dbReference>
<feature type="transmembrane region" description="Helical" evidence="6">
    <location>
        <begin position="263"/>
        <end position="283"/>
    </location>
</feature>
<feature type="transmembrane region" description="Helical" evidence="6">
    <location>
        <begin position="21"/>
        <end position="41"/>
    </location>
</feature>
<dbReference type="PANTHER" id="PTHR11706:SF33">
    <property type="entry name" value="NATURAL RESISTANCE-ASSOCIATED MACROPHAGE PROTEIN 2"/>
    <property type="match status" value="1"/>
</dbReference>
<evidence type="ECO:0000313" key="7">
    <source>
        <dbReference type="EMBL" id="MPM66532.1"/>
    </source>
</evidence>
<comment type="subcellular location">
    <subcellularLocation>
        <location evidence="1">Membrane</location>
        <topology evidence="1">Multi-pass membrane protein</topology>
    </subcellularLocation>
</comment>
<evidence type="ECO:0000256" key="6">
    <source>
        <dbReference type="SAM" id="Phobius"/>
    </source>
</evidence>
<evidence type="ECO:0000256" key="1">
    <source>
        <dbReference type="ARBA" id="ARBA00004141"/>
    </source>
</evidence>
<dbReference type="PANTHER" id="PTHR11706">
    <property type="entry name" value="SOLUTE CARRIER PROTEIN FAMILY 11 MEMBER"/>
    <property type="match status" value="1"/>
</dbReference>
<feature type="transmembrane region" description="Helical" evidence="6">
    <location>
        <begin position="219"/>
        <end position="243"/>
    </location>
</feature>
<feature type="transmembrane region" description="Helical" evidence="6">
    <location>
        <begin position="289"/>
        <end position="308"/>
    </location>
</feature>
<feature type="transmembrane region" description="Helical" evidence="6">
    <location>
        <begin position="328"/>
        <end position="350"/>
    </location>
</feature>
<dbReference type="GO" id="GO:0015086">
    <property type="term" value="F:cadmium ion transmembrane transporter activity"/>
    <property type="evidence" value="ECO:0007669"/>
    <property type="project" value="TreeGrafter"/>
</dbReference>
<evidence type="ECO:0000256" key="3">
    <source>
        <dbReference type="ARBA" id="ARBA00022692"/>
    </source>
</evidence>
<dbReference type="InterPro" id="IPR001046">
    <property type="entry name" value="NRAMP_fam"/>
</dbReference>
<name>A0A645BMY7_9ZZZZ</name>
<feature type="transmembrane region" description="Helical" evidence="6">
    <location>
        <begin position="79"/>
        <end position="99"/>
    </location>
</feature>
<proteinExistence type="predicted"/>
<keyword evidence="4 6" id="KW-1133">Transmembrane helix</keyword>
<feature type="transmembrane region" description="Helical" evidence="6">
    <location>
        <begin position="53"/>
        <end position="72"/>
    </location>
</feature>